<proteinExistence type="inferred from homology"/>
<keyword evidence="5" id="KW-0029">Amino-acid transport</keyword>
<reference evidence="10 11" key="1">
    <citation type="journal article" date="2016" name="Int. J. Syst. Evol. Microbiol.">
        <title>Pseudaminobacter manganicus sp. nov., isolated from sludge of a manganese mine.</title>
        <authorList>
            <person name="Li J."/>
            <person name="Huang J."/>
            <person name="Liao S."/>
            <person name="Wang G."/>
        </authorList>
    </citation>
    <scope>NUCLEOTIDE SEQUENCE [LARGE SCALE GENOMIC DNA]</scope>
    <source>
        <strain evidence="10 11">JH-7</strain>
    </source>
</reference>
<name>A0A1V8RS87_9HYPH</name>
<dbReference type="GO" id="GO:0005886">
    <property type="term" value="C:plasma membrane"/>
    <property type="evidence" value="ECO:0007669"/>
    <property type="project" value="UniProtKB-SubCell"/>
</dbReference>
<dbReference type="OrthoDB" id="9797267at2"/>
<keyword evidence="11" id="KW-1185">Reference proteome</keyword>
<dbReference type="InterPro" id="IPR001851">
    <property type="entry name" value="ABC_transp_permease"/>
</dbReference>
<dbReference type="PANTHER" id="PTHR11795">
    <property type="entry name" value="BRANCHED-CHAIN AMINO ACID TRANSPORT SYSTEM PERMEASE PROTEIN LIVH"/>
    <property type="match status" value="1"/>
</dbReference>
<sequence length="288" mass="30412">MSALLFEAVVAGVLLGGVYGLVALGLNIIYGVLDIINFAHGAMMMMGMYLTFWLFRAWGIDPYLSIFIAGPVLFVFGAVVYRFLLDPMRGTALQNQFLVTLGLSLFLTNAAQAMFSPDFRVLQTSYAQEVVQIGPAFIPLTRIFTFLAALAATAVLLFIFQRTRLGRSIRAVAQQQDGAALCGIDVRHVYTLAFAIGSACVGVAGAAVTPFFYVSPTVGDVFNIASFVVVVLGGLGSMSGSLLGGLLLGVAVAIGAAILPGSFKEVLMFAIFLAVLLFKPTGLLGSKA</sequence>
<keyword evidence="6 9" id="KW-1133">Transmembrane helix</keyword>
<evidence type="ECO:0000256" key="6">
    <source>
        <dbReference type="ARBA" id="ARBA00022989"/>
    </source>
</evidence>
<evidence type="ECO:0000256" key="3">
    <source>
        <dbReference type="ARBA" id="ARBA00022475"/>
    </source>
</evidence>
<keyword evidence="2" id="KW-0813">Transport</keyword>
<feature type="transmembrane region" description="Helical" evidence="9">
    <location>
        <begin position="38"/>
        <end position="58"/>
    </location>
</feature>
<feature type="transmembrane region" description="Helical" evidence="9">
    <location>
        <begin position="136"/>
        <end position="160"/>
    </location>
</feature>
<evidence type="ECO:0000256" key="8">
    <source>
        <dbReference type="ARBA" id="ARBA00037998"/>
    </source>
</evidence>
<feature type="transmembrane region" description="Helical" evidence="9">
    <location>
        <begin position="6"/>
        <end position="26"/>
    </location>
</feature>
<evidence type="ECO:0008006" key="12">
    <source>
        <dbReference type="Google" id="ProtNLM"/>
    </source>
</evidence>
<protein>
    <recommendedName>
        <fullName evidence="12">Branched-chain amino acid ABC transporter permease</fullName>
    </recommendedName>
</protein>
<dbReference type="InterPro" id="IPR052157">
    <property type="entry name" value="BCAA_transport_permease"/>
</dbReference>
<keyword evidence="4 9" id="KW-0812">Transmembrane</keyword>
<evidence type="ECO:0000313" key="10">
    <source>
        <dbReference type="EMBL" id="OQM76066.1"/>
    </source>
</evidence>
<accession>A0A1V8RS87</accession>
<dbReference type="CDD" id="cd06582">
    <property type="entry name" value="TM_PBP1_LivH_like"/>
    <property type="match status" value="1"/>
</dbReference>
<gene>
    <name evidence="10" type="ORF">BFN67_16635</name>
</gene>
<dbReference type="GO" id="GO:0022857">
    <property type="term" value="F:transmembrane transporter activity"/>
    <property type="evidence" value="ECO:0007669"/>
    <property type="project" value="InterPro"/>
</dbReference>
<dbReference type="Proteomes" id="UP000191905">
    <property type="component" value="Unassembled WGS sequence"/>
</dbReference>
<organism evidence="10 11">
    <name type="scientific">Manganibacter manganicus</name>
    <dbReference type="NCBI Taxonomy" id="1873176"/>
    <lineage>
        <taxon>Bacteria</taxon>
        <taxon>Pseudomonadati</taxon>
        <taxon>Pseudomonadota</taxon>
        <taxon>Alphaproteobacteria</taxon>
        <taxon>Hyphomicrobiales</taxon>
        <taxon>Phyllobacteriaceae</taxon>
        <taxon>Manganibacter</taxon>
    </lineage>
</organism>
<comment type="caution">
    <text evidence="10">The sequence shown here is derived from an EMBL/GenBank/DDBJ whole genome shotgun (WGS) entry which is preliminary data.</text>
</comment>
<comment type="subcellular location">
    <subcellularLocation>
        <location evidence="1">Cell membrane</location>
        <topology evidence="1">Multi-pass membrane protein</topology>
    </subcellularLocation>
</comment>
<feature type="transmembrane region" description="Helical" evidence="9">
    <location>
        <begin position="266"/>
        <end position="285"/>
    </location>
</feature>
<dbReference type="PANTHER" id="PTHR11795:SF445">
    <property type="entry name" value="AMINO ACID ABC TRANSPORTER PERMEASE PROTEIN"/>
    <property type="match status" value="1"/>
</dbReference>
<feature type="transmembrane region" description="Helical" evidence="9">
    <location>
        <begin position="189"/>
        <end position="212"/>
    </location>
</feature>
<keyword evidence="3" id="KW-1003">Cell membrane</keyword>
<evidence type="ECO:0000256" key="9">
    <source>
        <dbReference type="SAM" id="Phobius"/>
    </source>
</evidence>
<dbReference type="RefSeq" id="WP_080919252.1">
    <property type="nucleotide sequence ID" value="NZ_MDET01000011.1"/>
</dbReference>
<comment type="similarity">
    <text evidence="8">Belongs to the binding-protein-dependent transport system permease family. LivHM subfamily.</text>
</comment>
<dbReference type="STRING" id="1873176.BFN67_16635"/>
<dbReference type="EMBL" id="MDET01000011">
    <property type="protein sequence ID" value="OQM76066.1"/>
    <property type="molecule type" value="Genomic_DNA"/>
</dbReference>
<evidence type="ECO:0000256" key="4">
    <source>
        <dbReference type="ARBA" id="ARBA00022692"/>
    </source>
</evidence>
<dbReference type="AlphaFoldDB" id="A0A1V8RS87"/>
<evidence type="ECO:0000256" key="2">
    <source>
        <dbReference type="ARBA" id="ARBA00022448"/>
    </source>
</evidence>
<evidence type="ECO:0000256" key="1">
    <source>
        <dbReference type="ARBA" id="ARBA00004651"/>
    </source>
</evidence>
<feature type="transmembrane region" description="Helical" evidence="9">
    <location>
        <begin position="64"/>
        <end position="85"/>
    </location>
</feature>
<evidence type="ECO:0000256" key="7">
    <source>
        <dbReference type="ARBA" id="ARBA00023136"/>
    </source>
</evidence>
<keyword evidence="7 9" id="KW-0472">Membrane</keyword>
<feature type="transmembrane region" description="Helical" evidence="9">
    <location>
        <begin position="97"/>
        <end position="116"/>
    </location>
</feature>
<dbReference type="GO" id="GO:0006865">
    <property type="term" value="P:amino acid transport"/>
    <property type="evidence" value="ECO:0007669"/>
    <property type="project" value="UniProtKB-KW"/>
</dbReference>
<evidence type="ECO:0000313" key="11">
    <source>
        <dbReference type="Proteomes" id="UP000191905"/>
    </source>
</evidence>
<dbReference type="Pfam" id="PF02653">
    <property type="entry name" value="BPD_transp_2"/>
    <property type="match status" value="1"/>
</dbReference>
<evidence type="ECO:0000256" key="5">
    <source>
        <dbReference type="ARBA" id="ARBA00022970"/>
    </source>
</evidence>